<sequence length="61" mass="6869">MKETEQTQIEQYKYMLEVGHSKSGSNHVLIIKRLRVSDDDLATALSALQAALSAFREMDLS</sequence>
<reference evidence="1" key="1">
    <citation type="submission" date="2018-05" db="EMBL/GenBank/DDBJ databases">
        <authorList>
            <person name="Lanie J.A."/>
            <person name="Ng W.-L."/>
            <person name="Kazmierczak K.M."/>
            <person name="Andrzejewski T.M."/>
            <person name="Davidsen T.M."/>
            <person name="Wayne K.J."/>
            <person name="Tettelin H."/>
            <person name="Glass J.I."/>
            <person name="Rusch D."/>
            <person name="Podicherti R."/>
            <person name="Tsui H.-C.T."/>
            <person name="Winkler M.E."/>
        </authorList>
    </citation>
    <scope>NUCLEOTIDE SEQUENCE</scope>
</reference>
<organism evidence="1">
    <name type="scientific">marine metagenome</name>
    <dbReference type="NCBI Taxonomy" id="408172"/>
    <lineage>
        <taxon>unclassified sequences</taxon>
        <taxon>metagenomes</taxon>
        <taxon>ecological metagenomes</taxon>
    </lineage>
</organism>
<proteinExistence type="predicted"/>
<protein>
    <submittedName>
        <fullName evidence="1">Uncharacterized protein</fullName>
    </submittedName>
</protein>
<name>A0A382FWY3_9ZZZZ</name>
<accession>A0A382FWY3</accession>
<evidence type="ECO:0000313" key="1">
    <source>
        <dbReference type="EMBL" id="SVB66773.1"/>
    </source>
</evidence>
<dbReference type="EMBL" id="UINC01051985">
    <property type="protein sequence ID" value="SVB66773.1"/>
    <property type="molecule type" value="Genomic_DNA"/>
</dbReference>
<gene>
    <name evidence="1" type="ORF">METZ01_LOCUS219627</name>
</gene>
<dbReference type="AlphaFoldDB" id="A0A382FWY3"/>